<dbReference type="InterPro" id="IPR038765">
    <property type="entry name" value="Papain-like_cys_pep_sf"/>
</dbReference>
<feature type="domain" description="F-box" evidence="1">
    <location>
        <begin position="51"/>
        <end position="88"/>
    </location>
</feature>
<evidence type="ECO:0000259" key="1">
    <source>
        <dbReference type="Pfam" id="PF00646"/>
    </source>
</evidence>
<dbReference type="InterPro" id="IPR056594">
    <property type="entry name" value="AT5G49610-like_b-prop"/>
</dbReference>
<dbReference type="Pfam" id="PF00646">
    <property type="entry name" value="F-box"/>
    <property type="match status" value="1"/>
</dbReference>
<dbReference type="PANTHER" id="PTHR32133:SF328">
    <property type="entry name" value="F-BOX DOMAIN-CONTAINING PROTEIN"/>
    <property type="match status" value="1"/>
</dbReference>
<organism evidence="3">
    <name type="scientific">Aegilops tauschii</name>
    <name type="common">Tausch's goatgrass</name>
    <name type="synonym">Aegilops squarrosa</name>
    <dbReference type="NCBI Taxonomy" id="37682"/>
    <lineage>
        <taxon>Eukaryota</taxon>
        <taxon>Viridiplantae</taxon>
        <taxon>Streptophyta</taxon>
        <taxon>Embryophyta</taxon>
        <taxon>Tracheophyta</taxon>
        <taxon>Spermatophyta</taxon>
        <taxon>Magnoliopsida</taxon>
        <taxon>Liliopsida</taxon>
        <taxon>Poales</taxon>
        <taxon>Poaceae</taxon>
        <taxon>BOP clade</taxon>
        <taxon>Pooideae</taxon>
        <taxon>Triticodae</taxon>
        <taxon>Triticeae</taxon>
        <taxon>Triticinae</taxon>
        <taxon>Aegilops</taxon>
    </lineage>
</organism>
<name>R7VZ35_AEGTA</name>
<dbReference type="Gene3D" id="1.20.1280.50">
    <property type="match status" value="1"/>
</dbReference>
<dbReference type="InterPro" id="IPR036047">
    <property type="entry name" value="F-box-like_dom_sf"/>
</dbReference>
<proteinExistence type="predicted"/>
<dbReference type="Pfam" id="PF23635">
    <property type="entry name" value="Beta-prop_AT5G49610-like"/>
    <property type="match status" value="1"/>
</dbReference>
<dbReference type="EnsemblPlants" id="EMT00843">
    <property type="protein sequence ID" value="EMT00843"/>
    <property type="gene ID" value="F775_21139"/>
</dbReference>
<dbReference type="SUPFAM" id="SSF81383">
    <property type="entry name" value="F-box domain"/>
    <property type="match status" value="1"/>
</dbReference>
<dbReference type="PANTHER" id="PTHR32133">
    <property type="entry name" value="OS07G0120400 PROTEIN"/>
    <property type="match status" value="1"/>
</dbReference>
<sequence length="480" mass="54552">MDLTQIPQRADPIPSTASVDAKKRPCSMKPADPISKDADNTSSSLAPLDDEDLLQEILLRLPPKPSVLPRASLVCTRWRRILSDTQFLSRYRKHHRKPPLLGFFAGSTSTHHDFVPVLDKKPDCIPTARFSVPKSSKSYHHWDFLGCRHGLAILLINWRREVIVWDPLTGQQHRMSSPPGLHETEGEKFWVWHAAVLCADDEDGHVHGDCFSSPFKLVLVCSGRTQASACLYESLSGVWRNIVLTTTTEAILQFRPSILIGNALFWLLSAGGVLAFDIDRPSLGEIEKPVDAHHTDCFSFQLLRTDDSGLGFAVLSKLSIHIWEKKLNSDAIQWVPLQKIFPRGMRSDLKEVEMVGYEEQARTASMCRVLKIVECKKRQIYDIGFINTNLIDAYTVEKHPKEAEANLLKSLLQNQNKYKILFPYNFKFHFILLEIELEEGLVTVLDSRRNDPKEYAVMTKMLEKVWKVFTAEASGLPRKL</sequence>
<protein>
    <submittedName>
        <fullName evidence="3">Uncharacterized protein</fullName>
    </submittedName>
</protein>
<evidence type="ECO:0000313" key="3">
    <source>
        <dbReference type="EnsemblPlants" id="EMT00843"/>
    </source>
</evidence>
<feature type="domain" description="F-box protein AT5G49610-like beta-propeller" evidence="2">
    <location>
        <begin position="159"/>
        <end position="366"/>
    </location>
</feature>
<dbReference type="Gene3D" id="3.40.395.10">
    <property type="entry name" value="Adenoviral Proteinase, Chain A"/>
    <property type="match status" value="1"/>
</dbReference>
<reference evidence="3" key="1">
    <citation type="submission" date="2015-06" db="UniProtKB">
        <authorList>
            <consortium name="EnsemblPlants"/>
        </authorList>
    </citation>
    <scope>IDENTIFICATION</scope>
</reference>
<dbReference type="AlphaFoldDB" id="R7VZ35"/>
<dbReference type="SUPFAM" id="SSF54001">
    <property type="entry name" value="Cysteine proteinases"/>
    <property type="match status" value="1"/>
</dbReference>
<accession>R7VZ35</accession>
<dbReference type="InterPro" id="IPR001810">
    <property type="entry name" value="F-box_dom"/>
</dbReference>
<evidence type="ECO:0000259" key="2">
    <source>
        <dbReference type="Pfam" id="PF23635"/>
    </source>
</evidence>